<feature type="domain" description="CAS family C-terminal" evidence="2">
    <location>
        <begin position="121"/>
        <end position="206"/>
    </location>
</feature>
<proteinExistence type="predicted"/>
<evidence type="ECO:0000256" key="1">
    <source>
        <dbReference type="ARBA" id="ARBA00022553"/>
    </source>
</evidence>
<sequence>MLMQHFSSHDHGFLLVKAFHDGLFLPFPVLLQHRIAKVAFRIDLCHHPLSFIAHLVIQGRMPTVNTRGFNAETITMFIYRVQMRKLLQNPKTNRRLWIRNLYRRESTSSILRSTYGAIKIDTCPEASEEDRHLLRFYASQSHGHLQTLQSCVNTFLGSASSEPPRVFVGHGKQLVIAAHKLVFIGDTLGRLLSCNQIQAKLTGSPNAKTAIVILQVITSS</sequence>
<dbReference type="Gene3D" id="1.20.120.230">
    <property type="entry name" value="Alpha-catenin/vinculin-like"/>
    <property type="match status" value="1"/>
</dbReference>
<dbReference type="Pfam" id="PF12026">
    <property type="entry name" value="CAS_C"/>
    <property type="match status" value="1"/>
</dbReference>
<evidence type="ECO:0000259" key="2">
    <source>
        <dbReference type="Pfam" id="PF12026"/>
    </source>
</evidence>
<dbReference type="EMBL" id="CAUEEQ010030344">
    <property type="protein sequence ID" value="CAJ0949584.1"/>
    <property type="molecule type" value="Genomic_DNA"/>
</dbReference>
<dbReference type="InterPro" id="IPR021901">
    <property type="entry name" value="CAS_C"/>
</dbReference>
<evidence type="ECO:0000313" key="3">
    <source>
        <dbReference type="EMBL" id="CAJ0949584.1"/>
    </source>
</evidence>
<organism evidence="3 4">
    <name type="scientific">Ranitomeya imitator</name>
    <name type="common">mimic poison frog</name>
    <dbReference type="NCBI Taxonomy" id="111125"/>
    <lineage>
        <taxon>Eukaryota</taxon>
        <taxon>Metazoa</taxon>
        <taxon>Chordata</taxon>
        <taxon>Craniata</taxon>
        <taxon>Vertebrata</taxon>
        <taxon>Euteleostomi</taxon>
        <taxon>Amphibia</taxon>
        <taxon>Batrachia</taxon>
        <taxon>Anura</taxon>
        <taxon>Neobatrachia</taxon>
        <taxon>Hyloidea</taxon>
        <taxon>Dendrobatidae</taxon>
        <taxon>Dendrobatinae</taxon>
        <taxon>Ranitomeya</taxon>
    </lineage>
</organism>
<gene>
    <name evidence="3" type="ORF">RIMI_LOCUS12657627</name>
</gene>
<dbReference type="PANTHER" id="PTHR10654:SF14">
    <property type="entry name" value="EMBRYONAL FYN-ASSOCIATED SUBSTRATE"/>
    <property type="match status" value="1"/>
</dbReference>
<name>A0ABN9LSL6_9NEOB</name>
<evidence type="ECO:0000313" key="4">
    <source>
        <dbReference type="Proteomes" id="UP001176940"/>
    </source>
</evidence>
<dbReference type="Proteomes" id="UP001176940">
    <property type="component" value="Unassembled WGS sequence"/>
</dbReference>
<dbReference type="InterPro" id="IPR037362">
    <property type="entry name" value="CAS_fam"/>
</dbReference>
<dbReference type="PANTHER" id="PTHR10654">
    <property type="entry name" value="CAS SCAFFOLDING PROTEIN"/>
    <property type="match status" value="1"/>
</dbReference>
<keyword evidence="1" id="KW-0597">Phosphoprotein</keyword>
<accession>A0ABN9LSL6</accession>
<protein>
    <recommendedName>
        <fullName evidence="2">CAS family C-terminal domain-containing protein</fullName>
    </recommendedName>
</protein>
<keyword evidence="4" id="KW-1185">Reference proteome</keyword>
<comment type="caution">
    <text evidence="3">The sequence shown here is derived from an EMBL/GenBank/DDBJ whole genome shotgun (WGS) entry which is preliminary data.</text>
</comment>
<reference evidence="3" key="1">
    <citation type="submission" date="2023-07" db="EMBL/GenBank/DDBJ databases">
        <authorList>
            <person name="Stuckert A."/>
        </authorList>
    </citation>
    <scope>NUCLEOTIDE SEQUENCE</scope>
</reference>